<dbReference type="GO" id="GO:0016075">
    <property type="term" value="P:rRNA catabolic process"/>
    <property type="evidence" value="ECO:0007669"/>
    <property type="project" value="UniProtKB-UniRule"/>
</dbReference>
<comment type="similarity">
    <text evidence="1 17">Belongs to the RNase PH family.</text>
</comment>
<keyword evidence="12 18" id="KW-0460">Magnesium</keyword>
<evidence type="ECO:0000256" key="10">
    <source>
        <dbReference type="ARBA" id="ARBA00022741"/>
    </source>
</evidence>
<dbReference type="HAMAP" id="MF_00564">
    <property type="entry name" value="RNase_PH"/>
    <property type="match status" value="1"/>
</dbReference>
<comment type="catalytic activity">
    <reaction evidence="18">
        <text>ITP + H2O = IMP + diphosphate + H(+)</text>
        <dbReference type="Rhea" id="RHEA:29399"/>
        <dbReference type="ChEBI" id="CHEBI:15377"/>
        <dbReference type="ChEBI" id="CHEBI:15378"/>
        <dbReference type="ChEBI" id="CHEBI:33019"/>
        <dbReference type="ChEBI" id="CHEBI:58053"/>
        <dbReference type="ChEBI" id="CHEBI:61402"/>
        <dbReference type="EC" id="3.6.1.66"/>
    </reaction>
</comment>
<dbReference type="GO" id="GO:0000166">
    <property type="term" value="F:nucleotide binding"/>
    <property type="evidence" value="ECO:0007669"/>
    <property type="project" value="UniProtKB-KW"/>
</dbReference>
<dbReference type="CDD" id="cd11362">
    <property type="entry name" value="RNase_PH_bact"/>
    <property type="match status" value="1"/>
</dbReference>
<feature type="active site" description="Proton acceptor" evidence="18">
    <location>
        <position position="320"/>
    </location>
</feature>
<dbReference type="Gene3D" id="3.30.230.70">
    <property type="entry name" value="GHMP Kinase, N-terminal domain"/>
    <property type="match status" value="1"/>
</dbReference>
<comment type="similarity">
    <text evidence="2 18 19">Belongs to the HAM1 NTPase family.</text>
</comment>
<comment type="caution">
    <text evidence="18">Lacks conserved residue(s) required for the propagation of feature annotation.</text>
</comment>
<dbReference type="GO" id="GO:0035870">
    <property type="term" value="F:dITP diphosphatase activity"/>
    <property type="evidence" value="ECO:0007669"/>
    <property type="project" value="UniProtKB-UniRule"/>
</dbReference>
<evidence type="ECO:0000256" key="6">
    <source>
        <dbReference type="ARBA" id="ARBA00022679"/>
    </source>
</evidence>
<comment type="subunit">
    <text evidence="3 18">Homodimer.</text>
</comment>
<dbReference type="SUPFAM" id="SSF55666">
    <property type="entry name" value="Ribonuclease PH domain 2-like"/>
    <property type="match status" value="1"/>
</dbReference>
<evidence type="ECO:0000256" key="18">
    <source>
        <dbReference type="HAMAP-Rule" id="MF_01405"/>
    </source>
</evidence>
<dbReference type="SUPFAM" id="SSF52972">
    <property type="entry name" value="ITPase-like"/>
    <property type="match status" value="1"/>
</dbReference>
<keyword evidence="10 18" id="KW-0547">Nucleotide-binding</keyword>
<dbReference type="InterPro" id="IPR020922">
    <property type="entry name" value="dITP/XTP_pyrophosphatase"/>
</dbReference>
<evidence type="ECO:0000256" key="15">
    <source>
        <dbReference type="ARBA" id="ARBA00051875"/>
    </source>
</evidence>
<dbReference type="GO" id="GO:0009146">
    <property type="term" value="P:purine nucleoside triphosphate catabolic process"/>
    <property type="evidence" value="ECO:0007669"/>
    <property type="project" value="UniProtKB-UniRule"/>
</dbReference>
<dbReference type="PANTHER" id="PTHR11953">
    <property type="entry name" value="EXOSOME COMPLEX COMPONENT"/>
    <property type="match status" value="1"/>
</dbReference>
<evidence type="ECO:0000256" key="8">
    <source>
        <dbReference type="ARBA" id="ARBA00022695"/>
    </source>
</evidence>
<dbReference type="EMBL" id="LK932372">
    <property type="protein sequence ID" value="CDS85070.1"/>
    <property type="molecule type" value="Genomic_DNA"/>
</dbReference>
<dbReference type="GO" id="GO:0000049">
    <property type="term" value="F:tRNA binding"/>
    <property type="evidence" value="ECO:0007669"/>
    <property type="project" value="UniProtKB-UniRule"/>
</dbReference>
<comment type="catalytic activity">
    <reaction evidence="15 18">
        <text>dITP + H2O = dIMP + diphosphate + H(+)</text>
        <dbReference type="Rhea" id="RHEA:28342"/>
        <dbReference type="ChEBI" id="CHEBI:15377"/>
        <dbReference type="ChEBI" id="CHEBI:15378"/>
        <dbReference type="ChEBI" id="CHEBI:33019"/>
        <dbReference type="ChEBI" id="CHEBI:61194"/>
        <dbReference type="ChEBI" id="CHEBI:61382"/>
        <dbReference type="EC" id="3.6.1.66"/>
    </reaction>
</comment>
<keyword evidence="4 17" id="KW-0698">rRNA processing</keyword>
<dbReference type="Gene3D" id="3.90.950.10">
    <property type="match status" value="1"/>
</dbReference>
<name>A0A031WEF8_CLODI</name>
<comment type="function">
    <text evidence="17">Phosphorolytic 3'-5' exoribonuclease that plays an important role in tRNA 3'-end maturation. Removes nucleotide residues following the 3'-CCA terminus of tRNAs; can also add nucleotides to the ends of RNA molecules by using nucleoside diphosphates as substrates, but this may not be physiologically important. Probably plays a role in initiation of 16S rRNA degradation (leading to ribosome degradation) during starvation.</text>
</comment>
<evidence type="ECO:0000313" key="22">
    <source>
        <dbReference type="EMBL" id="CDS85070.1"/>
    </source>
</evidence>
<dbReference type="GO" id="GO:0031125">
    <property type="term" value="P:rRNA 3'-end processing"/>
    <property type="evidence" value="ECO:0007669"/>
    <property type="project" value="UniProtKB-ARBA"/>
</dbReference>
<comment type="cofactor">
    <cofactor evidence="18">
        <name>Mg(2+)</name>
        <dbReference type="ChEBI" id="CHEBI:18420"/>
    </cofactor>
    <text evidence="18">Binds 1 Mg(2+) ion per subunit.</text>
</comment>
<evidence type="ECO:0000256" key="3">
    <source>
        <dbReference type="ARBA" id="ARBA00011738"/>
    </source>
</evidence>
<evidence type="ECO:0000259" key="21">
    <source>
        <dbReference type="Pfam" id="PF03725"/>
    </source>
</evidence>
<feature type="binding site" evidence="18">
    <location>
        <begin position="403"/>
        <end position="406"/>
    </location>
    <ligand>
        <name>substrate</name>
    </ligand>
</feature>
<feature type="binding site" evidence="17">
    <location>
        <begin position="125"/>
        <end position="127"/>
    </location>
    <ligand>
        <name>phosphate</name>
        <dbReference type="ChEBI" id="CHEBI:43474"/>
        <note>substrate</note>
    </ligand>
</feature>
<dbReference type="Pfam" id="PF01138">
    <property type="entry name" value="RNase_PH"/>
    <property type="match status" value="1"/>
</dbReference>
<dbReference type="GO" id="GO:0036220">
    <property type="term" value="F:ITP diphosphatase activity"/>
    <property type="evidence" value="ECO:0007669"/>
    <property type="project" value="UniProtKB-UniRule"/>
</dbReference>
<dbReference type="PANTHER" id="PTHR11953:SF0">
    <property type="entry name" value="EXOSOME COMPLEX COMPONENT RRP41"/>
    <property type="match status" value="1"/>
</dbReference>
<evidence type="ECO:0000256" key="17">
    <source>
        <dbReference type="HAMAP-Rule" id="MF_00564"/>
    </source>
</evidence>
<evidence type="ECO:0000256" key="7">
    <source>
        <dbReference type="ARBA" id="ARBA00022694"/>
    </source>
</evidence>
<dbReference type="EMBL" id="LK933338">
    <property type="protein sequence ID" value="CDT69365.1"/>
    <property type="molecule type" value="Genomic_DNA"/>
</dbReference>
<dbReference type="PROSITE" id="PS01277">
    <property type="entry name" value="RIBONUCLEASE_PH"/>
    <property type="match status" value="1"/>
</dbReference>
<evidence type="ECO:0000256" key="9">
    <source>
        <dbReference type="ARBA" id="ARBA00022723"/>
    </source>
</evidence>
<dbReference type="InterPro" id="IPR029001">
    <property type="entry name" value="ITPase-like_fam"/>
</dbReference>
<dbReference type="Pfam" id="PF03725">
    <property type="entry name" value="RNase_PH_C"/>
    <property type="match status" value="1"/>
</dbReference>
<keyword evidence="14 18" id="KW-0546">Nucleotide metabolism</keyword>
<evidence type="ECO:0000313" key="24">
    <source>
        <dbReference type="EMBL" id="CDT69365.1"/>
    </source>
</evidence>
<feature type="domain" description="Exoribonuclease phosphorolytic" evidence="20">
    <location>
        <begin position="11"/>
        <end position="141"/>
    </location>
</feature>
<dbReference type="FunFam" id="3.30.230.70:FF:000003">
    <property type="entry name" value="Ribonuclease PH"/>
    <property type="match status" value="1"/>
</dbReference>
<dbReference type="GO" id="GO:0009117">
    <property type="term" value="P:nucleotide metabolic process"/>
    <property type="evidence" value="ECO:0007669"/>
    <property type="project" value="UniProtKB-KW"/>
</dbReference>
<keyword evidence="9 18" id="KW-0479">Metal-binding</keyword>
<dbReference type="InterPro" id="IPR018336">
    <property type="entry name" value="RNase_PH_CS"/>
</dbReference>
<protein>
    <recommendedName>
        <fullName evidence="17 18">Multifunctional fusion protein</fullName>
    </recommendedName>
    <domain>
        <recommendedName>
            <fullName evidence="18">dITP/XTP pyrophosphatase</fullName>
            <ecNumber evidence="18">3.6.1.66</ecNumber>
        </recommendedName>
        <alternativeName>
            <fullName evidence="18">Non-canonical purine NTP pyrophosphatase</fullName>
        </alternativeName>
        <alternativeName>
            <fullName evidence="18">Non-standard purine NTP pyrophosphatase</fullName>
        </alternativeName>
        <alternativeName>
            <fullName evidence="18">Nucleoside-triphosphate diphosphatase</fullName>
        </alternativeName>
        <alternativeName>
            <fullName evidence="18">Nucleoside-triphosphate pyrophosphatase</fullName>
            <shortName evidence="18">NTPase</shortName>
        </alternativeName>
    </domain>
    <domain>
        <recommendedName>
            <fullName evidence="17">Ribonuclease PH</fullName>
            <shortName evidence="17">RNase PH</shortName>
            <ecNumber evidence="17">2.7.7.56</ecNumber>
        </recommendedName>
        <alternativeName>
            <fullName evidence="17">tRNA nucleotidyltransferase</fullName>
        </alternativeName>
    </domain>
</protein>
<feature type="binding site" evidence="18">
    <location>
        <position position="426"/>
    </location>
    <ligand>
        <name>substrate</name>
    </ligand>
</feature>
<dbReference type="GO" id="GO:0046872">
    <property type="term" value="F:metal ion binding"/>
    <property type="evidence" value="ECO:0007669"/>
    <property type="project" value="UniProtKB-KW"/>
</dbReference>
<dbReference type="GO" id="GO:0017111">
    <property type="term" value="F:ribonucleoside triphosphate phosphatase activity"/>
    <property type="evidence" value="ECO:0007669"/>
    <property type="project" value="InterPro"/>
</dbReference>
<keyword evidence="5 17" id="KW-0820">tRNA-binding</keyword>
<dbReference type="RefSeq" id="WP_021359887.1">
    <property type="nucleotide sequence ID" value="NZ_BBYB01000076.1"/>
</dbReference>
<dbReference type="InterPro" id="IPR015847">
    <property type="entry name" value="ExoRNase_PH_dom2"/>
</dbReference>
<evidence type="ECO:0000256" key="12">
    <source>
        <dbReference type="ARBA" id="ARBA00022842"/>
    </source>
</evidence>
<proteinExistence type="inferred from homology"/>
<evidence type="ECO:0000256" key="11">
    <source>
        <dbReference type="ARBA" id="ARBA00022801"/>
    </source>
</evidence>
<dbReference type="EMBL" id="LK932529">
    <property type="protein sequence ID" value="CDS89512.1"/>
    <property type="molecule type" value="Genomic_DNA"/>
</dbReference>
<comment type="catalytic activity">
    <reaction evidence="16 18">
        <text>XTP + H2O = XMP + diphosphate + H(+)</text>
        <dbReference type="Rhea" id="RHEA:28610"/>
        <dbReference type="ChEBI" id="CHEBI:15377"/>
        <dbReference type="ChEBI" id="CHEBI:15378"/>
        <dbReference type="ChEBI" id="CHEBI:33019"/>
        <dbReference type="ChEBI" id="CHEBI:57464"/>
        <dbReference type="ChEBI" id="CHEBI:61314"/>
        <dbReference type="EC" id="3.6.1.66"/>
    </reaction>
</comment>
<evidence type="ECO:0000313" key="23">
    <source>
        <dbReference type="EMBL" id="CDS89512.1"/>
    </source>
</evidence>
<dbReference type="EC" id="3.6.1.66" evidence="18"/>
<dbReference type="AlphaFoldDB" id="A0A031WEF8"/>
<dbReference type="InterPro" id="IPR002381">
    <property type="entry name" value="RNase_PH_bac-type"/>
</dbReference>
<dbReference type="InterPro" id="IPR020568">
    <property type="entry name" value="Ribosomal_Su5_D2-typ_SF"/>
</dbReference>
<dbReference type="EC" id="2.7.7.56" evidence="17"/>
<evidence type="ECO:0000256" key="16">
    <source>
        <dbReference type="ARBA" id="ARBA00052017"/>
    </source>
</evidence>
<comment type="subunit">
    <text evidence="17">Homohexameric ring arranged as a trimer of dimers.</text>
</comment>
<dbReference type="GO" id="GO:0000175">
    <property type="term" value="F:3'-5'-RNA exonuclease activity"/>
    <property type="evidence" value="ECO:0007669"/>
    <property type="project" value="UniProtKB-UniRule"/>
</dbReference>
<evidence type="ECO:0000256" key="2">
    <source>
        <dbReference type="ARBA" id="ARBA00008023"/>
    </source>
</evidence>
<feature type="binding site" evidence="18">
    <location>
        <begin position="257"/>
        <end position="262"/>
    </location>
    <ligand>
        <name>substrate</name>
    </ligand>
</feature>
<organism evidence="22">
    <name type="scientific">Clostridioides difficile</name>
    <name type="common">Peptoclostridium difficile</name>
    <dbReference type="NCBI Taxonomy" id="1496"/>
    <lineage>
        <taxon>Bacteria</taxon>
        <taxon>Bacillati</taxon>
        <taxon>Bacillota</taxon>
        <taxon>Clostridia</taxon>
        <taxon>Peptostreptococcales</taxon>
        <taxon>Peptostreptococcaceae</taxon>
        <taxon>Clostridioides</taxon>
    </lineage>
</organism>
<dbReference type="NCBIfam" id="TIGR01966">
    <property type="entry name" value="RNasePH"/>
    <property type="match status" value="1"/>
</dbReference>
<evidence type="ECO:0000259" key="20">
    <source>
        <dbReference type="Pfam" id="PF01138"/>
    </source>
</evidence>
<dbReference type="InterPro" id="IPR001247">
    <property type="entry name" value="ExoRNase_PH_dom1"/>
</dbReference>
<comment type="function">
    <text evidence="18">Pyrophosphatase that catalyzes the hydrolysis of nucleoside triphosphates to their monophosphate derivatives, with a high preference for the non-canonical purine nucleotides XTP (xanthosine triphosphate), dITP (deoxyinosine triphosphate) and ITP. Seems to function as a house-cleaning enzyme that removes non-canonical purine nucleotides from the nucleotide pool, thus preventing their incorporation into DNA/RNA and avoiding chromosomal lesions.</text>
</comment>
<keyword evidence="13" id="KW-0694">RNA-binding</keyword>
<gene>
    <name evidence="17 22" type="primary">rph</name>
    <name evidence="24" type="ORF">BN1095_640082</name>
    <name evidence="23" type="ORF">BN1096_740139</name>
    <name evidence="22" type="ORF">BN1097_360050</name>
</gene>
<evidence type="ECO:0000256" key="4">
    <source>
        <dbReference type="ARBA" id="ARBA00022552"/>
    </source>
</evidence>
<dbReference type="GO" id="GO:0036222">
    <property type="term" value="F:XTP diphosphatase activity"/>
    <property type="evidence" value="ECO:0007669"/>
    <property type="project" value="UniProtKB-UniRule"/>
</dbReference>
<comment type="catalytic activity">
    <reaction evidence="17">
        <text>tRNA(n+1) + phosphate = tRNA(n) + a ribonucleoside 5'-diphosphate</text>
        <dbReference type="Rhea" id="RHEA:10628"/>
        <dbReference type="Rhea" id="RHEA-COMP:17343"/>
        <dbReference type="Rhea" id="RHEA-COMP:17344"/>
        <dbReference type="ChEBI" id="CHEBI:43474"/>
        <dbReference type="ChEBI" id="CHEBI:57930"/>
        <dbReference type="ChEBI" id="CHEBI:173114"/>
        <dbReference type="EC" id="2.7.7.56"/>
    </reaction>
</comment>
<accession>A0A031WEF8</accession>
<keyword evidence="7 17" id="KW-0819">tRNA processing</keyword>
<dbReference type="GO" id="GO:0009022">
    <property type="term" value="F:tRNA nucleotidyltransferase activity"/>
    <property type="evidence" value="ECO:0007669"/>
    <property type="project" value="UniProtKB-UniRule"/>
</dbReference>
<dbReference type="CDD" id="cd00515">
    <property type="entry name" value="HAM1"/>
    <property type="match status" value="1"/>
</dbReference>
<keyword evidence="6 17" id="KW-0808">Transferase</keyword>
<dbReference type="GO" id="GO:0008033">
    <property type="term" value="P:tRNA processing"/>
    <property type="evidence" value="ECO:0007669"/>
    <property type="project" value="UniProtKB-UniRule"/>
</dbReference>
<dbReference type="HAMAP" id="MF_01405">
    <property type="entry name" value="Non_canon_purine_NTPase"/>
    <property type="match status" value="1"/>
</dbReference>
<sequence length="449" mass="50140">MTRSYDRSNEQIRPVKITRDYTKYAEGSVLIEMGETKVICTASVEEKVPPFLRNSGTGWINAEYSMLPRATQQRKIRDASRGKIDGRTQEIQRLIGRAIRSVVDLNKLGERTIWVDCDVIQADGGTRTASITGAFVAVAEAIYKLYKAKTIKEMPITNFVSAISVGIVNGIHMLDLCYEEDSKAQVDMNIIMTDKCEFVEVQGTGEEKPFSRADLNLLLELGEKGNKELIRLQREALGEISDEILGMDYGNEVVIATNNVHKLEEIGEILKDFEYKVYSLKDVDLAGIEIVEDGKTFEHNALIKARTIAKKTKLIAISDDSGLEVDALGKKPGVYSARYAGEHATDEENRKKLLKAMQNVPMSKRNARFVSAIAVVFPDGKEFVVRGICEGMIGFEEKGKNGFGYDSLFIVKGYDKTFGEIPSVIKNSISHRANALKLMKQEFIKRVVK</sequence>
<evidence type="ECO:0000256" key="19">
    <source>
        <dbReference type="RuleBase" id="RU003781"/>
    </source>
</evidence>
<dbReference type="SUPFAM" id="SSF54211">
    <property type="entry name" value="Ribosomal protein S5 domain 2-like"/>
    <property type="match status" value="1"/>
</dbReference>
<dbReference type="NCBIfam" id="TIGR00042">
    <property type="entry name" value="RdgB/HAM1 family non-canonical purine NTP pyrophosphatase"/>
    <property type="match status" value="1"/>
</dbReference>
<evidence type="ECO:0000256" key="5">
    <source>
        <dbReference type="ARBA" id="ARBA00022555"/>
    </source>
</evidence>
<reference evidence="22" key="1">
    <citation type="submission" date="2014-07" db="EMBL/GenBank/DDBJ databases">
        <authorList>
            <person name="Monot Marc"/>
        </authorList>
    </citation>
    <scope>NUCLEOTIDE SEQUENCE</scope>
    <source>
        <strain evidence="24">7032989</strain>
        <strain evidence="22">7032994</strain>
    </source>
</reference>
<dbReference type="FunFam" id="3.90.950.10:FF:000001">
    <property type="entry name" value="dITP/XTP pyrophosphatase"/>
    <property type="match status" value="1"/>
</dbReference>
<feature type="binding site" evidence="17">
    <location>
        <position position="87"/>
    </location>
    <ligand>
        <name>phosphate</name>
        <dbReference type="ChEBI" id="CHEBI:43474"/>
        <note>substrate</note>
    </ligand>
</feature>
<dbReference type="Pfam" id="PF01725">
    <property type="entry name" value="Ham1p_like"/>
    <property type="match status" value="1"/>
</dbReference>
<dbReference type="InterPro" id="IPR002637">
    <property type="entry name" value="RdgB/HAM1"/>
</dbReference>
<dbReference type="PATRIC" id="fig|1496.1373.peg.1545"/>
<evidence type="ECO:0000256" key="1">
    <source>
        <dbReference type="ARBA" id="ARBA00006678"/>
    </source>
</evidence>
<evidence type="ECO:0000256" key="14">
    <source>
        <dbReference type="ARBA" id="ARBA00023080"/>
    </source>
</evidence>
<dbReference type="InterPro" id="IPR050080">
    <property type="entry name" value="RNase_PH"/>
</dbReference>
<dbReference type="InterPro" id="IPR036345">
    <property type="entry name" value="ExoRNase_PH_dom2_sf"/>
</dbReference>
<dbReference type="InterPro" id="IPR027408">
    <property type="entry name" value="PNPase/RNase_PH_dom_sf"/>
</dbReference>
<keyword evidence="11 18" id="KW-0378">Hydrolase</keyword>
<keyword evidence="8 17" id="KW-0548">Nucleotidyltransferase</keyword>
<evidence type="ECO:0000256" key="13">
    <source>
        <dbReference type="ARBA" id="ARBA00022884"/>
    </source>
</evidence>
<feature type="binding site" evidence="18">
    <location>
        <position position="320"/>
    </location>
    <ligand>
        <name>Mg(2+)</name>
        <dbReference type="ChEBI" id="CHEBI:18420"/>
    </ligand>
</feature>
<feature type="domain" description="Exoribonuclease phosphorolytic" evidence="21">
    <location>
        <begin position="159"/>
        <end position="224"/>
    </location>
</feature>
<feature type="binding site" evidence="18">
    <location>
        <position position="321"/>
    </location>
    <ligand>
        <name>substrate</name>
    </ligand>
</feature>
<dbReference type="NCBIfam" id="NF011397">
    <property type="entry name" value="PRK14822.1"/>
    <property type="match status" value="1"/>
</dbReference>
<feature type="binding site" evidence="18">
    <location>
        <begin position="431"/>
        <end position="432"/>
    </location>
    <ligand>
        <name>substrate</name>
    </ligand>
</feature>